<organism evidence="2 3">
    <name type="scientific">Pelagibaculum spongiae</name>
    <dbReference type="NCBI Taxonomy" id="2080658"/>
    <lineage>
        <taxon>Bacteria</taxon>
        <taxon>Pseudomonadati</taxon>
        <taxon>Pseudomonadota</taxon>
        <taxon>Gammaproteobacteria</taxon>
        <taxon>Oceanospirillales</taxon>
        <taxon>Pelagibaculum</taxon>
    </lineage>
</organism>
<dbReference type="RefSeq" id="WP_116686955.1">
    <property type="nucleotide sequence ID" value="NZ_CAWNYD010000003.1"/>
</dbReference>
<protein>
    <recommendedName>
        <fullName evidence="4">Amino acid transport protein</fullName>
    </recommendedName>
</protein>
<gene>
    <name evidence="2" type="ORF">DC094_09955</name>
</gene>
<keyword evidence="1" id="KW-0472">Membrane</keyword>
<accession>A0A2V1H1R4</accession>
<evidence type="ECO:0000313" key="2">
    <source>
        <dbReference type="EMBL" id="PVZ69620.1"/>
    </source>
</evidence>
<dbReference type="Proteomes" id="UP000244906">
    <property type="component" value="Unassembled WGS sequence"/>
</dbReference>
<evidence type="ECO:0008006" key="4">
    <source>
        <dbReference type="Google" id="ProtNLM"/>
    </source>
</evidence>
<feature type="transmembrane region" description="Helical" evidence="1">
    <location>
        <begin position="6"/>
        <end position="24"/>
    </location>
</feature>
<dbReference type="AlphaFoldDB" id="A0A2V1H1R4"/>
<reference evidence="2 3" key="1">
    <citation type="submission" date="2018-04" db="EMBL/GenBank/DDBJ databases">
        <title>Thalassorhabdus spongiae gen. nov., sp. nov., isolated from a marine sponge in South-West Iceland.</title>
        <authorList>
            <person name="Knobloch S."/>
            <person name="Daussin A."/>
            <person name="Johannsson R."/>
            <person name="Marteinsson V.T."/>
        </authorList>
    </citation>
    <scope>NUCLEOTIDE SEQUENCE [LARGE SCALE GENOMIC DNA]</scope>
    <source>
        <strain evidence="2 3">Hp12</strain>
    </source>
</reference>
<dbReference type="EMBL" id="QDDL01000003">
    <property type="protein sequence ID" value="PVZ69620.1"/>
    <property type="molecule type" value="Genomic_DNA"/>
</dbReference>
<keyword evidence="3" id="KW-1185">Reference proteome</keyword>
<evidence type="ECO:0000313" key="3">
    <source>
        <dbReference type="Proteomes" id="UP000244906"/>
    </source>
</evidence>
<keyword evidence="1" id="KW-1133">Transmembrane helix</keyword>
<sequence length="68" mass="7555">MDGSSIMIWSVLFGSIGVGFFMYGRKQKAIVPLCTGLALFVFPYFMPSVTMLLIVGVVLMAIPYFIRL</sequence>
<proteinExistence type="predicted"/>
<evidence type="ECO:0000256" key="1">
    <source>
        <dbReference type="SAM" id="Phobius"/>
    </source>
</evidence>
<comment type="caution">
    <text evidence="2">The sequence shown here is derived from an EMBL/GenBank/DDBJ whole genome shotgun (WGS) entry which is preliminary data.</text>
</comment>
<name>A0A2V1H1R4_9GAMM</name>
<keyword evidence="1" id="KW-0812">Transmembrane</keyword>
<dbReference type="OrthoDB" id="9804360at2"/>
<feature type="transmembrane region" description="Helical" evidence="1">
    <location>
        <begin position="36"/>
        <end position="66"/>
    </location>
</feature>